<reference evidence="8" key="1">
    <citation type="submission" date="2021-04" db="EMBL/GenBank/DDBJ databases">
        <authorList>
            <person name="Cornetti L."/>
        </authorList>
    </citation>
    <scope>NUCLEOTIDE SEQUENCE</scope>
</reference>
<evidence type="ECO:0000256" key="4">
    <source>
        <dbReference type="ARBA" id="ARBA00047068"/>
    </source>
</evidence>
<dbReference type="CDD" id="cd21378">
    <property type="entry name" value="eIF3E"/>
    <property type="match status" value="1"/>
</dbReference>
<evidence type="ECO:0000256" key="6">
    <source>
        <dbReference type="PIRNR" id="PIRNR016255"/>
    </source>
</evidence>
<comment type="function">
    <text evidence="5">Component of the eukaryotic translation initiation factor 3 (eIF-3) complex, which is involved in protein synthesis of a specialized repertoire of mRNAs and, together with other initiation factors, stimulates binding of mRNA and methionyl-tRNAi to the 40S ribosome. The eIF-3 complex specifically targets and initiates translation of a subset of mRNAs involved in cell proliferation.</text>
</comment>
<dbReference type="HAMAP" id="MF_03004">
    <property type="entry name" value="eIF3e"/>
    <property type="match status" value="1"/>
</dbReference>
<comment type="similarity">
    <text evidence="5 6">Belongs to the eIF-3 subunit E family.</text>
</comment>
<dbReference type="SMART" id="SM00088">
    <property type="entry name" value="PINT"/>
    <property type="match status" value="1"/>
</dbReference>
<name>A0A9N6WVP0_9CRUS</name>
<keyword evidence="3 5" id="KW-0648">Protein biosynthesis</keyword>
<dbReference type="GO" id="GO:0003743">
    <property type="term" value="F:translation initiation factor activity"/>
    <property type="evidence" value="ECO:0007669"/>
    <property type="project" value="UniProtKB-UniRule"/>
</dbReference>
<dbReference type="GO" id="GO:0001732">
    <property type="term" value="P:formation of cytoplasmic translation initiation complex"/>
    <property type="evidence" value="ECO:0007669"/>
    <property type="project" value="UniProtKB-UniRule"/>
</dbReference>
<evidence type="ECO:0000259" key="7">
    <source>
        <dbReference type="PROSITE" id="PS50250"/>
    </source>
</evidence>
<keyword evidence="2 5" id="KW-0396">Initiation factor</keyword>
<evidence type="ECO:0000256" key="2">
    <source>
        <dbReference type="ARBA" id="ARBA00022540"/>
    </source>
</evidence>
<gene>
    <name evidence="8" type="primary">EOG090X0491</name>
</gene>
<dbReference type="SUPFAM" id="SSF46785">
    <property type="entry name" value="Winged helix' DNA-binding domain"/>
    <property type="match status" value="1"/>
</dbReference>
<dbReference type="Pfam" id="PF01399">
    <property type="entry name" value="PCI"/>
    <property type="match status" value="1"/>
</dbReference>
<dbReference type="EMBL" id="OC988802">
    <property type="protein sequence ID" value="CAG4645457.1"/>
    <property type="molecule type" value="Genomic_DNA"/>
</dbReference>
<dbReference type="AlphaFoldDB" id="A0A9N6WVP0"/>
<evidence type="ECO:0000256" key="1">
    <source>
        <dbReference type="ARBA" id="ARBA00022490"/>
    </source>
</evidence>
<dbReference type="PROSITE" id="PS50250">
    <property type="entry name" value="PCI"/>
    <property type="match status" value="1"/>
</dbReference>
<dbReference type="InterPro" id="IPR016650">
    <property type="entry name" value="eIF3e"/>
</dbReference>
<dbReference type="Pfam" id="PF09440">
    <property type="entry name" value="eIF3_N"/>
    <property type="match status" value="1"/>
</dbReference>
<dbReference type="GO" id="GO:0071540">
    <property type="term" value="C:eukaryotic translation initiation factor 3 complex, eIF3e"/>
    <property type="evidence" value="ECO:0007669"/>
    <property type="project" value="UniProtKB-UniRule"/>
</dbReference>
<organism evidence="8">
    <name type="scientific">Lynceus sp. MCZ IZ 141354</name>
    <dbReference type="NCBI Taxonomy" id="1930659"/>
    <lineage>
        <taxon>Eukaryota</taxon>
        <taxon>Metazoa</taxon>
        <taxon>Ecdysozoa</taxon>
        <taxon>Arthropoda</taxon>
        <taxon>Crustacea</taxon>
        <taxon>Branchiopoda</taxon>
        <taxon>Diplostraca</taxon>
        <taxon>Laevicaudata</taxon>
        <taxon>Lynceidae</taxon>
        <taxon>Lynceus</taxon>
    </lineage>
</organism>
<feature type="domain" description="PCI" evidence="7">
    <location>
        <begin position="226"/>
        <end position="401"/>
    </location>
</feature>
<dbReference type="InterPro" id="IPR019010">
    <property type="entry name" value="eIF3e_N"/>
</dbReference>
<dbReference type="SMART" id="SM01186">
    <property type="entry name" value="eIF3_N"/>
    <property type="match status" value="1"/>
</dbReference>
<dbReference type="PANTHER" id="PTHR10317">
    <property type="entry name" value="EUKARYOTIC TRANSLATION INITIATION FACTOR 3 SUBUNIT E"/>
    <property type="match status" value="1"/>
</dbReference>
<comment type="subcellular location">
    <subcellularLocation>
        <location evidence="5 6">Cytoplasm</location>
    </subcellularLocation>
</comment>
<evidence type="ECO:0000313" key="8">
    <source>
        <dbReference type="EMBL" id="CAG4645457.1"/>
    </source>
</evidence>
<keyword evidence="1 5" id="KW-0963">Cytoplasm</keyword>
<dbReference type="InterPro" id="IPR000717">
    <property type="entry name" value="PCI_dom"/>
</dbReference>
<sequence length="439" mass="51552">MLLIMAEYDLTSKLGASLDRHLVFPLFEFLSVQGIYKEDELLRAKLDLLSKTNMVDFAMDVHRKLYADQAIPQELKTKRATVVEKLKMLQNDTEPILNIFTDPEVTRQLQASRDSRQLVEYLTKNHGLKPEMVDTLFEFAKFQYECGNYTGAAEYLYFHRYLVMPNDKNYLNGLWGKLASEILMQNWDTALEDLNRLKDFIDGNSFNSPLQALQHRTWLIHWSLFIFFNHPKGRELIVEMLLYQPQYLNAIETTCPHILRYLTTAVIINKQNRRTLLKDLIKVIQQESYAYKDPITKFIEHLYVNFDFDAAQQELRKCKDVLINDFFLVAVLDDFIENARLMIFETFCRIHQCISIRMLADKLNMSVEDAERWIVNLIRQARLDAKIDSQAGHVVMSINTVSPYQLLIEKTKMLSVRSQKLGQDIEKRLRNEGPEWKAF</sequence>
<protein>
    <recommendedName>
        <fullName evidence="5 6">Eukaryotic translation initiation factor 3 subunit E</fullName>
        <shortName evidence="5">eIF3e</shortName>
    </recommendedName>
    <alternativeName>
        <fullName evidence="5">Eukaryotic translation initiation factor 3 subunit 6</fullName>
    </alternativeName>
</protein>
<evidence type="ECO:0000256" key="5">
    <source>
        <dbReference type="HAMAP-Rule" id="MF_03004"/>
    </source>
</evidence>
<dbReference type="PIRSF" id="PIRSF016255">
    <property type="entry name" value="eIF3e_su6"/>
    <property type="match status" value="1"/>
</dbReference>
<dbReference type="InterPro" id="IPR036390">
    <property type="entry name" value="WH_DNA-bd_sf"/>
</dbReference>
<dbReference type="GO" id="GO:0033290">
    <property type="term" value="C:eukaryotic 48S preinitiation complex"/>
    <property type="evidence" value="ECO:0007669"/>
    <property type="project" value="UniProtKB-UniRule"/>
</dbReference>
<evidence type="ECO:0000256" key="3">
    <source>
        <dbReference type="ARBA" id="ARBA00022917"/>
    </source>
</evidence>
<dbReference type="GO" id="GO:0016282">
    <property type="term" value="C:eukaryotic 43S preinitiation complex"/>
    <property type="evidence" value="ECO:0007669"/>
    <property type="project" value="UniProtKB-UniRule"/>
</dbReference>
<proteinExistence type="inferred from homology"/>
<comment type="subunit">
    <text evidence="4">Component of the eukaryotic translation initiation factor 3 (eIF-3) complex. The eIF-3 complex interacts with pix. Interacts with mxt.</text>
</comment>
<accession>A0A9N6WVP0</accession>